<organism evidence="1 2">
    <name type="scientific">Oceanococcus atlanticus</name>
    <dbReference type="NCBI Taxonomy" id="1317117"/>
    <lineage>
        <taxon>Bacteria</taxon>
        <taxon>Pseudomonadati</taxon>
        <taxon>Pseudomonadota</taxon>
        <taxon>Gammaproteobacteria</taxon>
        <taxon>Chromatiales</taxon>
        <taxon>Oceanococcaceae</taxon>
        <taxon>Oceanococcus</taxon>
    </lineage>
</organism>
<protein>
    <submittedName>
        <fullName evidence="1">Uncharacterized protein</fullName>
    </submittedName>
</protein>
<accession>A0A1Y1SCY1</accession>
<dbReference type="Proteomes" id="UP000192342">
    <property type="component" value="Unassembled WGS sequence"/>
</dbReference>
<dbReference type="EMBL" id="AQQV01000002">
    <property type="protein sequence ID" value="ORE86865.1"/>
    <property type="molecule type" value="Genomic_DNA"/>
</dbReference>
<gene>
    <name evidence="1" type="ORF">ATO7_07492</name>
</gene>
<proteinExistence type="predicted"/>
<sequence length="92" mass="10047">MIALLLGLELYGPPQLVSVLDCDFSRFTQGASAHDGIAYGSMRSDFEMQTQVKTKARTFAQAEHVHAKQGALSKRDASVDVVQQGRTYARSS</sequence>
<dbReference type="STRING" id="1317117.ATO7_07492"/>
<evidence type="ECO:0000313" key="2">
    <source>
        <dbReference type="Proteomes" id="UP000192342"/>
    </source>
</evidence>
<evidence type="ECO:0000313" key="1">
    <source>
        <dbReference type="EMBL" id="ORE86865.1"/>
    </source>
</evidence>
<keyword evidence="2" id="KW-1185">Reference proteome</keyword>
<reference evidence="1 2" key="1">
    <citation type="submission" date="2013-04" db="EMBL/GenBank/DDBJ databases">
        <title>Oceanococcus atlanticus 22II-S10r2 Genome Sequencing.</title>
        <authorList>
            <person name="Lai Q."/>
            <person name="Li G."/>
            <person name="Shao Z."/>
        </authorList>
    </citation>
    <scope>NUCLEOTIDE SEQUENCE [LARGE SCALE GENOMIC DNA]</scope>
    <source>
        <strain evidence="1 2">22II-S10r2</strain>
    </source>
</reference>
<name>A0A1Y1SCY1_9GAMM</name>
<dbReference type="AlphaFoldDB" id="A0A1Y1SCY1"/>
<comment type="caution">
    <text evidence="1">The sequence shown here is derived from an EMBL/GenBank/DDBJ whole genome shotgun (WGS) entry which is preliminary data.</text>
</comment>